<evidence type="ECO:0000256" key="2">
    <source>
        <dbReference type="ARBA" id="ARBA00008472"/>
    </source>
</evidence>
<feature type="transmembrane region" description="Helical" evidence="9">
    <location>
        <begin position="89"/>
        <end position="111"/>
    </location>
</feature>
<keyword evidence="5 9" id="KW-0812">Transmembrane</keyword>
<keyword evidence="4 9" id="KW-0813">Transport</keyword>
<comment type="similarity">
    <text evidence="2 9">Belongs to the complex I subunit 3 family.</text>
</comment>
<evidence type="ECO:0000256" key="3">
    <source>
        <dbReference type="ARBA" id="ARBA00021007"/>
    </source>
</evidence>
<reference evidence="10" key="1">
    <citation type="submission" date="2010-08" db="EMBL/GenBank/DDBJ databases">
        <title>The mitochondrial genome of Tetrancistrum nebulosi.</title>
        <authorList>
            <person name="Zhang J."/>
            <person name="Wu X."/>
            <person name="Li A."/>
        </authorList>
    </citation>
    <scope>NUCLEOTIDE SEQUENCE</scope>
</reference>
<organism evidence="10">
    <name type="scientific">Tetrancistrum nebulosi</name>
    <dbReference type="NCBI Taxonomy" id="879209"/>
    <lineage>
        <taxon>Eukaryota</taxon>
        <taxon>Metazoa</taxon>
        <taxon>Spiralia</taxon>
        <taxon>Lophotrochozoa</taxon>
        <taxon>Platyhelminthes</taxon>
        <taxon>Monogenea</taxon>
        <taxon>Monopisthocotylea</taxon>
        <taxon>Dactylogyridea</taxon>
        <taxon>Ancyrocephalidae</taxon>
        <taxon>Tetrancistrum</taxon>
    </lineage>
</organism>
<evidence type="ECO:0000313" key="10">
    <source>
        <dbReference type="EMBL" id="ADN44062.1"/>
    </source>
</evidence>
<sequence>MVGVLLIMGILGALIAFYNSNYFFMQSISGASNLSVWVSSFECGFVSHCVKVNSFGSGFFILLVFFVLFDLEVSLLLNCVFQEEFFKNLVYYTLFILVVSVGFMIEVHSGFVSWSNS</sequence>
<evidence type="ECO:0000256" key="8">
    <source>
        <dbReference type="ARBA" id="ARBA00049551"/>
    </source>
</evidence>
<dbReference type="InterPro" id="IPR038430">
    <property type="entry name" value="NDAH_ubi_oxred_su3_sf"/>
</dbReference>
<evidence type="ECO:0000256" key="5">
    <source>
        <dbReference type="ARBA" id="ARBA00022692"/>
    </source>
</evidence>
<comment type="subcellular location">
    <subcellularLocation>
        <location evidence="1">Membrane</location>
    </subcellularLocation>
    <subcellularLocation>
        <location evidence="9">Mitochondrion membrane</location>
        <topology evidence="9">Multi-pass membrane protein</topology>
    </subcellularLocation>
</comment>
<geneLocation type="mitochondrion" evidence="10"/>
<feature type="transmembrane region" description="Helical" evidence="9">
    <location>
        <begin position="57"/>
        <end position="77"/>
    </location>
</feature>
<keyword evidence="9 10" id="KW-0496">Mitochondrion</keyword>
<comment type="catalytic activity">
    <reaction evidence="8 9">
        <text>a ubiquinone + NADH + 5 H(+)(in) = a ubiquinol + NAD(+) + 4 H(+)(out)</text>
        <dbReference type="Rhea" id="RHEA:29091"/>
        <dbReference type="Rhea" id="RHEA-COMP:9565"/>
        <dbReference type="Rhea" id="RHEA-COMP:9566"/>
        <dbReference type="ChEBI" id="CHEBI:15378"/>
        <dbReference type="ChEBI" id="CHEBI:16389"/>
        <dbReference type="ChEBI" id="CHEBI:17976"/>
        <dbReference type="ChEBI" id="CHEBI:57540"/>
        <dbReference type="ChEBI" id="CHEBI:57945"/>
        <dbReference type="EC" id="7.1.1.2"/>
    </reaction>
</comment>
<evidence type="ECO:0000256" key="7">
    <source>
        <dbReference type="ARBA" id="ARBA00023136"/>
    </source>
</evidence>
<evidence type="ECO:0000256" key="6">
    <source>
        <dbReference type="ARBA" id="ARBA00022989"/>
    </source>
</evidence>
<evidence type="ECO:0000256" key="1">
    <source>
        <dbReference type="ARBA" id="ARBA00004370"/>
    </source>
</evidence>
<keyword evidence="9" id="KW-0520">NAD</keyword>
<dbReference type="Pfam" id="PF00507">
    <property type="entry name" value="Oxidored_q4"/>
    <property type="match status" value="1"/>
</dbReference>
<evidence type="ECO:0000256" key="4">
    <source>
        <dbReference type="ARBA" id="ARBA00022448"/>
    </source>
</evidence>
<protein>
    <recommendedName>
        <fullName evidence="3 9">NADH-ubiquinone oxidoreductase chain 3</fullName>
        <ecNumber evidence="9">7.1.1.2</ecNumber>
    </recommendedName>
</protein>
<dbReference type="GO" id="GO:0008137">
    <property type="term" value="F:NADH dehydrogenase (ubiquinone) activity"/>
    <property type="evidence" value="ECO:0007669"/>
    <property type="project" value="UniProtKB-UniRule"/>
</dbReference>
<evidence type="ECO:0000256" key="9">
    <source>
        <dbReference type="RuleBase" id="RU003640"/>
    </source>
</evidence>
<keyword evidence="9" id="KW-1278">Translocase</keyword>
<dbReference type="AlphaFoldDB" id="I3NLR9"/>
<dbReference type="EC" id="7.1.1.2" evidence="9"/>
<dbReference type="EMBL" id="HQ009761">
    <property type="protein sequence ID" value="ADN44062.1"/>
    <property type="molecule type" value="Genomic_DNA"/>
</dbReference>
<dbReference type="GO" id="GO:0031966">
    <property type="term" value="C:mitochondrial membrane"/>
    <property type="evidence" value="ECO:0007669"/>
    <property type="project" value="UniProtKB-SubCell"/>
</dbReference>
<accession>I3NLR9</accession>
<keyword evidence="9" id="KW-0830">Ubiquinone</keyword>
<comment type="function">
    <text evidence="9">Core subunit of the mitochondrial membrane respiratory chain NADH dehydrogenase (Complex I) which catalyzes electron transfer from NADH through the respiratory chain, using ubiquinone as an electron acceptor. Essential for the catalytic activity of complex I.</text>
</comment>
<proteinExistence type="inferred from homology"/>
<name>I3NLR9_9PLAT</name>
<keyword evidence="7 9" id="KW-0472">Membrane</keyword>
<dbReference type="Gene3D" id="1.20.58.1610">
    <property type="entry name" value="NADH:ubiquinone/plastoquinone oxidoreductase, chain 3"/>
    <property type="match status" value="1"/>
</dbReference>
<keyword evidence="6 9" id="KW-1133">Transmembrane helix</keyword>
<keyword evidence="9" id="KW-0249">Electron transport</keyword>
<dbReference type="InterPro" id="IPR000440">
    <property type="entry name" value="NADH_UbQ/plastoQ_OxRdtase_su3"/>
</dbReference>
<keyword evidence="9" id="KW-0679">Respiratory chain</keyword>
<gene>
    <name evidence="10" type="primary">nad3</name>
</gene>